<gene>
    <name evidence="3" type="ORF">SAMN06297144_0869</name>
</gene>
<evidence type="ECO:0000313" key="3">
    <source>
        <dbReference type="EMBL" id="SOB80058.1"/>
    </source>
</evidence>
<dbReference type="Proteomes" id="UP000219494">
    <property type="component" value="Unassembled WGS sequence"/>
</dbReference>
<proteinExistence type="predicted"/>
<feature type="region of interest" description="Disordered" evidence="1">
    <location>
        <begin position="319"/>
        <end position="341"/>
    </location>
</feature>
<name>A0A285QEV9_9SPHN</name>
<evidence type="ECO:0000256" key="2">
    <source>
        <dbReference type="SAM" id="SignalP"/>
    </source>
</evidence>
<keyword evidence="4" id="KW-1185">Reference proteome</keyword>
<evidence type="ECO:0000256" key="1">
    <source>
        <dbReference type="SAM" id="MobiDB-lite"/>
    </source>
</evidence>
<evidence type="ECO:0000313" key="4">
    <source>
        <dbReference type="Proteomes" id="UP000219494"/>
    </source>
</evidence>
<dbReference type="AlphaFoldDB" id="A0A285QEV9"/>
<organism evidence="3 4">
    <name type="scientific">Sphingomonas guangdongensis</name>
    <dbReference type="NCBI Taxonomy" id="1141890"/>
    <lineage>
        <taxon>Bacteria</taxon>
        <taxon>Pseudomonadati</taxon>
        <taxon>Pseudomonadota</taxon>
        <taxon>Alphaproteobacteria</taxon>
        <taxon>Sphingomonadales</taxon>
        <taxon>Sphingomonadaceae</taxon>
        <taxon>Sphingomonas</taxon>
    </lineage>
</organism>
<feature type="chain" id="PRO_5012673582" evidence="2">
    <location>
        <begin position="20"/>
        <end position="341"/>
    </location>
</feature>
<dbReference type="OrthoDB" id="7462684at2"/>
<dbReference type="RefSeq" id="WP_144033519.1">
    <property type="nucleotide sequence ID" value="NZ_OBMI01000001.1"/>
</dbReference>
<dbReference type="EMBL" id="OBMI01000001">
    <property type="protein sequence ID" value="SOB80058.1"/>
    <property type="molecule type" value="Genomic_DNA"/>
</dbReference>
<keyword evidence="2" id="KW-0732">Signal</keyword>
<protein>
    <submittedName>
        <fullName evidence="3">Uncharacterized protein</fullName>
    </submittedName>
</protein>
<sequence length="341" mass="36153">MRHVLASMFLVLLPFVPVAAQAPAPRPIVVAADAPWRHANSGMTMPVTLFGFPRTQVREFEAPELDVVGTWQRDDDELTVYVTRSTAGSVPVWFDRATWAIETRPVYGRLTPAQLPAALRVPGAAVDAGLIATWTTEGAYRGTGVAIMPMGEWLVKLRYSSTSRDGAAVAEVLRSAIAGLGWPAVIPATAAAQPIAACADQLSYKGTAKDAPASMQTALAGALGSLAVQGASGTRPTFCREGQRDQAFGLYRPDGASDRYFIALSDAGRGVVVGPGIGPLFDKTAKPSWSVDLALPGQTINFAPQDRLPRPERALALLRTKPASSTSTHGPKRQITLPSSR</sequence>
<reference evidence="3 4" key="1">
    <citation type="submission" date="2017-07" db="EMBL/GenBank/DDBJ databases">
        <authorList>
            <person name="Sun Z.S."/>
            <person name="Albrecht U."/>
            <person name="Echele G."/>
            <person name="Lee C.C."/>
        </authorList>
    </citation>
    <scope>NUCLEOTIDE SEQUENCE [LARGE SCALE GENOMIC DNA]</scope>
    <source>
        <strain evidence="3 4">CGMCC 1.12672</strain>
    </source>
</reference>
<feature type="signal peptide" evidence="2">
    <location>
        <begin position="1"/>
        <end position="19"/>
    </location>
</feature>
<accession>A0A285QEV9</accession>